<dbReference type="Gene3D" id="3.40.630.10">
    <property type="entry name" value="Zn peptidases"/>
    <property type="match status" value="1"/>
</dbReference>
<keyword evidence="2" id="KW-0479">Metal-binding</keyword>
<evidence type="ECO:0000256" key="1">
    <source>
        <dbReference type="ARBA" id="ARBA00001947"/>
    </source>
</evidence>
<comment type="cofactor">
    <cofactor evidence="1">
        <name>Zn(2+)</name>
        <dbReference type="ChEBI" id="CHEBI:29105"/>
    </cofactor>
</comment>
<dbReference type="InterPro" id="IPR055438">
    <property type="entry name" value="AstE_AspA_cat"/>
</dbReference>
<evidence type="ECO:0000259" key="6">
    <source>
        <dbReference type="Pfam" id="PF24827"/>
    </source>
</evidence>
<evidence type="ECO:0000313" key="8">
    <source>
        <dbReference type="Proteomes" id="UP001595617"/>
    </source>
</evidence>
<reference evidence="8" key="1">
    <citation type="journal article" date="2019" name="Int. J. Syst. Evol. Microbiol.">
        <title>The Global Catalogue of Microorganisms (GCM) 10K type strain sequencing project: providing services to taxonomists for standard genome sequencing and annotation.</title>
        <authorList>
            <consortium name="The Broad Institute Genomics Platform"/>
            <consortium name="The Broad Institute Genome Sequencing Center for Infectious Disease"/>
            <person name="Wu L."/>
            <person name="Ma J."/>
        </authorList>
    </citation>
    <scope>NUCLEOTIDE SEQUENCE [LARGE SCALE GENOMIC DNA]</scope>
    <source>
        <strain evidence="8">IBRC 10765</strain>
    </source>
</reference>
<keyword evidence="8" id="KW-1185">Reference proteome</keyword>
<evidence type="ECO:0000256" key="3">
    <source>
        <dbReference type="ARBA" id="ARBA00022801"/>
    </source>
</evidence>
<accession>A0ABV8A3X1</accession>
<evidence type="ECO:0000256" key="2">
    <source>
        <dbReference type="ARBA" id="ARBA00022723"/>
    </source>
</evidence>
<dbReference type="InterPro" id="IPR007036">
    <property type="entry name" value="Aste_AspA_hybrid_dom"/>
</dbReference>
<dbReference type="SUPFAM" id="SSF53187">
    <property type="entry name" value="Zn-dependent exopeptidases"/>
    <property type="match status" value="1"/>
</dbReference>
<dbReference type="PANTHER" id="PTHR15162:SF7">
    <property type="entry name" value="SUCCINYLGLUTAMATE DESUCCINYLASE"/>
    <property type="match status" value="1"/>
</dbReference>
<name>A0ABV8A3X1_9GAMM</name>
<protein>
    <submittedName>
        <fullName evidence="7">Succinylglutamate desuccinylase</fullName>
        <ecNumber evidence="7">3.5.1.96</ecNumber>
    </submittedName>
</protein>
<dbReference type="Pfam" id="PF04952">
    <property type="entry name" value="AstE_AspA_hybrid"/>
    <property type="match status" value="1"/>
</dbReference>
<feature type="domain" description="AstE/AspA barrel-sandwich hybrid" evidence="5">
    <location>
        <begin position="246"/>
        <end position="317"/>
    </location>
</feature>
<dbReference type="NCBIfam" id="NF003706">
    <property type="entry name" value="PRK05324.1"/>
    <property type="match status" value="1"/>
</dbReference>
<proteinExistence type="predicted"/>
<dbReference type="RefSeq" id="WP_380698003.1">
    <property type="nucleotide sequence ID" value="NZ_JBHRYR010000004.1"/>
</dbReference>
<dbReference type="EMBL" id="JBHRYR010000004">
    <property type="protein sequence ID" value="MFC3854085.1"/>
    <property type="molecule type" value="Genomic_DNA"/>
</dbReference>
<comment type="caution">
    <text evidence="7">The sequence shown here is derived from an EMBL/GenBank/DDBJ whole genome shotgun (WGS) entry which is preliminary data.</text>
</comment>
<organism evidence="7 8">
    <name type="scientific">Saccharospirillum mangrovi</name>
    <dbReference type="NCBI Taxonomy" id="2161747"/>
    <lineage>
        <taxon>Bacteria</taxon>
        <taxon>Pseudomonadati</taxon>
        <taxon>Pseudomonadota</taxon>
        <taxon>Gammaproteobacteria</taxon>
        <taxon>Oceanospirillales</taxon>
        <taxon>Saccharospirillaceae</taxon>
        <taxon>Saccharospirillum</taxon>
    </lineage>
</organism>
<evidence type="ECO:0000256" key="4">
    <source>
        <dbReference type="ARBA" id="ARBA00022833"/>
    </source>
</evidence>
<dbReference type="EC" id="3.5.1.96" evidence="7"/>
<evidence type="ECO:0000313" key="7">
    <source>
        <dbReference type="EMBL" id="MFC3854085.1"/>
    </source>
</evidence>
<keyword evidence="4" id="KW-0862">Zinc</keyword>
<evidence type="ECO:0000259" key="5">
    <source>
        <dbReference type="Pfam" id="PF04952"/>
    </source>
</evidence>
<dbReference type="GO" id="GO:0009017">
    <property type="term" value="F:succinylglutamate desuccinylase activity"/>
    <property type="evidence" value="ECO:0007669"/>
    <property type="project" value="UniProtKB-EC"/>
</dbReference>
<gene>
    <name evidence="7" type="ORF">ACFOOG_14675</name>
</gene>
<sequence length="320" mass="35460">MSLSSTSFLTESLDPTEMGSEFTAADARFCWLDQGVLSIEPNQPSELPAAILTVGVHGNETVPIRLVDHWLRELCAGSTPISRPLLILLGNPEAVKIGERFVEHNLNRLFSVASADATAPECRRAVTLMGWVQQFIERHPDGLHFDMHSTIKGSDQDRFAIIPDACQGRNLNNLLSWFKHFRVDAWVQNISPAATFSSFTANLGYQSATLELGQVSTLNDPIDRFLPLVDELNRLAYGAGGVCEHEPTGFHVVREILKSEGEFDVCLENFVNFRRLPMGTLIARGAFEEWRIEQEGDALLFLNPAVPVGHRVALVIRALA</sequence>
<dbReference type="PANTHER" id="PTHR15162">
    <property type="entry name" value="ASPARTOACYLASE"/>
    <property type="match status" value="1"/>
</dbReference>
<dbReference type="InterPro" id="IPR050178">
    <property type="entry name" value="AspA/AstE_fam"/>
</dbReference>
<dbReference type="Proteomes" id="UP001595617">
    <property type="component" value="Unassembled WGS sequence"/>
</dbReference>
<keyword evidence="3 7" id="KW-0378">Hydrolase</keyword>
<feature type="domain" description="Succinylglutamate desuccinylase/Aspartoacylase catalytic" evidence="6">
    <location>
        <begin position="48"/>
        <end position="231"/>
    </location>
</feature>
<dbReference type="Pfam" id="PF24827">
    <property type="entry name" value="AstE_AspA_cat"/>
    <property type="match status" value="1"/>
</dbReference>